<name>G8TV60_SULAD</name>
<keyword evidence="2" id="KW-1185">Reference proteome</keyword>
<accession>G8TV60</accession>
<protein>
    <submittedName>
        <fullName evidence="1">Uncharacterized protein</fullName>
    </submittedName>
</protein>
<dbReference type="Proteomes" id="UP000005439">
    <property type="component" value="Chromosome"/>
</dbReference>
<reference evidence="1 2" key="2">
    <citation type="journal article" date="2012" name="Stand. Genomic Sci.">
        <title>Complete genome sequence of the moderately thermophilic mineral-sulfide-oxidizing firmicute Sulfobacillus acidophilus type strain (NAL(T)).</title>
        <authorList>
            <person name="Anderson I."/>
            <person name="Chertkov O."/>
            <person name="Chen A."/>
            <person name="Saunders E."/>
            <person name="Lapidus A."/>
            <person name="Nolan M."/>
            <person name="Lucas S."/>
            <person name="Hammon N."/>
            <person name="Deshpande S."/>
            <person name="Cheng J.F."/>
            <person name="Han C."/>
            <person name="Tapia R."/>
            <person name="Goodwin L.A."/>
            <person name="Pitluck S."/>
            <person name="Liolios K."/>
            <person name="Pagani I."/>
            <person name="Ivanova N."/>
            <person name="Mikhailova N."/>
            <person name="Pati A."/>
            <person name="Palaniappan K."/>
            <person name="Land M."/>
            <person name="Pan C."/>
            <person name="Rohde M."/>
            <person name="Pukall R."/>
            <person name="Goker M."/>
            <person name="Detter J.C."/>
            <person name="Woyke T."/>
            <person name="Bristow J."/>
            <person name="Eisen J.A."/>
            <person name="Markowitz V."/>
            <person name="Hugenholtz P."/>
            <person name="Kyrpides N.C."/>
            <person name="Klenk H.P."/>
            <person name="Mavromatis K."/>
        </authorList>
    </citation>
    <scope>NUCLEOTIDE SEQUENCE [LARGE SCALE GENOMIC DNA]</scope>
    <source>
        <strain evidence="2">ATCC 700253 / DSM 10332 / NAL</strain>
    </source>
</reference>
<organism evidence="1 2">
    <name type="scientific">Sulfobacillus acidophilus (strain ATCC 700253 / DSM 10332 / NAL)</name>
    <dbReference type="NCBI Taxonomy" id="679936"/>
    <lineage>
        <taxon>Bacteria</taxon>
        <taxon>Bacillati</taxon>
        <taxon>Bacillota</taxon>
        <taxon>Clostridia</taxon>
        <taxon>Eubacteriales</taxon>
        <taxon>Clostridiales Family XVII. Incertae Sedis</taxon>
        <taxon>Sulfobacillus</taxon>
    </lineage>
</organism>
<evidence type="ECO:0000313" key="1">
    <source>
        <dbReference type="EMBL" id="AEW04700.1"/>
    </source>
</evidence>
<reference evidence="2" key="1">
    <citation type="submission" date="2011-12" db="EMBL/GenBank/DDBJ databases">
        <title>The complete genome of chromosome of Sulfobacillus acidophilus DSM 10332.</title>
        <authorList>
            <person name="Lucas S."/>
            <person name="Han J."/>
            <person name="Lapidus A."/>
            <person name="Bruce D."/>
            <person name="Goodwin L."/>
            <person name="Pitluck S."/>
            <person name="Peters L."/>
            <person name="Kyrpides N."/>
            <person name="Mavromatis K."/>
            <person name="Ivanova N."/>
            <person name="Mikhailova N."/>
            <person name="Chertkov O."/>
            <person name="Saunders E."/>
            <person name="Detter J.C."/>
            <person name="Tapia R."/>
            <person name="Han C."/>
            <person name="Land M."/>
            <person name="Hauser L."/>
            <person name="Markowitz V."/>
            <person name="Cheng J.-F."/>
            <person name="Hugenholtz P."/>
            <person name="Woyke T."/>
            <person name="Wu D."/>
            <person name="Pukall R."/>
            <person name="Gehrich-Schroeter G."/>
            <person name="Schneider S."/>
            <person name="Klenk H.-P."/>
            <person name="Eisen J.A."/>
        </authorList>
    </citation>
    <scope>NUCLEOTIDE SEQUENCE [LARGE SCALE GENOMIC DNA]</scope>
    <source>
        <strain evidence="2">ATCC 700253 / DSM 10332 / NAL</strain>
    </source>
</reference>
<dbReference type="STRING" id="679936.Sulac_1200"/>
<dbReference type="HOGENOM" id="CLU_933592_0_0_9"/>
<sequence>MDRQNNRFTWVWRAWGVGLVLAVMSGWHIGTAFASGKHYGGNNNPSPSCDPIGIVAIIPDPALDECKYILSSPGGFRINHVGYLPNGDTIQLANACNGNMGPILTLTCNFAIPGAQNNQQQNVQQPATCSGGYWRTTRPWTLMNAINHQNGWVCAGNPHGHGGQVQSVYPANNPAMYAYFWASLTNDPWQVVWKPWNPATYLPVPPGGVLTDPEPAIEPPNPSTVPSQIWQGLETVGVAGQDVNGPGYAYQGEQQQWIQYVPTATGGCTTQPTNRYQWLVREVWDPKVCPLFIAVAGN</sequence>
<dbReference type="PATRIC" id="fig|679936.5.peg.1260"/>
<gene>
    <name evidence="1" type="ordered locus">Sulac_1200</name>
</gene>
<proteinExistence type="predicted"/>
<dbReference type="AlphaFoldDB" id="G8TV60"/>
<evidence type="ECO:0000313" key="2">
    <source>
        <dbReference type="Proteomes" id="UP000005439"/>
    </source>
</evidence>
<dbReference type="EMBL" id="CP003179">
    <property type="protein sequence ID" value="AEW04700.1"/>
    <property type="molecule type" value="Genomic_DNA"/>
</dbReference>
<dbReference type="KEGG" id="sap:Sulac_1200"/>